<feature type="domain" description="PKS/mFAS DH" evidence="10">
    <location>
        <begin position="836"/>
        <end position="1155"/>
    </location>
</feature>
<feature type="domain" description="Ketosynthase family 3 (KS3)" evidence="9">
    <location>
        <begin position="1"/>
        <end position="348"/>
    </location>
</feature>
<dbReference type="Gene3D" id="3.10.129.110">
    <property type="entry name" value="Polyketide synthase dehydratase"/>
    <property type="match status" value="1"/>
</dbReference>
<dbReference type="InterPro" id="IPR001227">
    <property type="entry name" value="Ac_transferase_dom_sf"/>
</dbReference>
<evidence type="ECO:0000256" key="5">
    <source>
        <dbReference type="ARBA" id="ARBA00023268"/>
    </source>
</evidence>
<dbReference type="InterPro" id="IPR056501">
    <property type="entry name" value="NAD-bd_HRPKS_sdrA"/>
</dbReference>
<protein>
    <recommendedName>
        <fullName evidence="13">Carrier domain-containing protein</fullName>
    </recommendedName>
</protein>
<dbReference type="InterPro" id="IPR014030">
    <property type="entry name" value="Ketoacyl_synth_N"/>
</dbReference>
<dbReference type="Gene3D" id="3.90.180.10">
    <property type="entry name" value="Medium-chain alcohol dehydrogenases, catalytic domain"/>
    <property type="match status" value="1"/>
</dbReference>
<dbReference type="InterPro" id="IPR050091">
    <property type="entry name" value="PKS_NRPS_Biosynth_Enz"/>
</dbReference>
<dbReference type="InterPro" id="IPR016039">
    <property type="entry name" value="Thiolase-like"/>
</dbReference>
<dbReference type="InterPro" id="IPR042104">
    <property type="entry name" value="PKS_dehydratase_sf"/>
</dbReference>
<dbReference type="InterPro" id="IPR013217">
    <property type="entry name" value="Methyltransf_12"/>
</dbReference>
<gene>
    <name evidence="11" type="ORF">CC80DRAFT_572627</name>
</gene>
<dbReference type="InterPro" id="IPR016036">
    <property type="entry name" value="Malonyl_transacylase_ACP-bd"/>
</dbReference>
<sequence length="1884" mass="205995">MSPAEASTLDPQQRHLLEGTFHTFENAGMPITELAGSNTSVFVGSFSRDMDAVLLRDPEYQFKYQATSAGSTMLSNRLSHFFDLRGPSLSIDTACSSGLYAFHLACRSLIQGESEMSLVAGSNTYFTPECFSIALDNGGFLSPDGISYSFDHRANGYARGEGFGFTLLKPLKAAIRDGDMIRAVVRATGANQDGRSPSITQPSPAAQIDLIRKTYERAGLDFATTRYVEAHGTGTPVGDPIEAKAIGEVFRAHRDPAHPLYVGSVKSNIGHLEGASGLAGILKTVLILERGAIPPNAWTEKVNPAIDTNSLRIDFPKTTVPWPTADLRRASVSSFGYGGANAHCILEDACNYLKSRGLKGLHQSVDLSKPPTNGPSNGLTNGHANGSGNGHVNGSTNEHLNGLRNAQSNGSANGHSGTSWIKTDSTDFKGLVVLSAADEEATSAADDLADKLSSVARASQAPNMHFVFTGQGAQWARMGLELLHYSVFRHSLDDCDVYLKSLGCKWSLLEELQRPNEGTQIHQPALSQPICTAVQVALVELFQSWKISPYSVAGHSSGEITAAFCVGALTREDAWKVAFHRGFVADKLRAVSGEPTTMMSVGLGENEVAPYLDRLGSPSDVTVGCINSPINVTLTGAKAQIDQLWAILDKEQVFVRKLAVDVAYHSKYMAAVAEEYQALMGGLKGSRLAATKSKSNTVIYSSVTGNAIDPYELSQPSYWVRNLVSPVRFADALTAMVKGGDFKARISRQAFHMVVEIGPQAALRRPVQDTLTALLKKEQWLFTPTLKANSSGVDSTLEAVGLLWAHGLDVDISSVNIASTHVLEAPELLVDLPARHQLLGLRAKDWNPGEASWRHFIRAQENPWVMDHGLNGSPLYPGSGILVMAIEAARQLNTYPEHLVTGYRLKDIRFLKAINIDSSEHGTEAQIHMRPRRLVSNSTAATWYDWRIYTLNGDDWVECAYGSVKVEFKSDDAETRESSDRRNAATVREKYQQSANNCSQSVYHEQMYNSLAKHGFSYGPYFRQLRTVKFNRTGNASATLALQGFADNMAYAGEDPVVIHPTTLDALCHLQMVALSAGGFRQIPTMIFSHLRELWVSQKLLTMPGNPPLSASTHETMRGFREAEYNTTALFADTQEPALLIEGERGTAITSLALSNAGTDEGDDGILFSLDFKPDLSLLNKEETRDVLRPRFNNLIAPPKEHIDRVEAIALYYVEKALKHLDQGQRSQDRAHLKWYRSWMAKVANDRARYALKSRGHANLPIEDVVRDVHLEPSQHLVARVGEKLHQILTGECDPLGVIFDGNLADDFYHSSVFTACSQKMGIYVQLLAHQNPHLKVLEVGAGTGSSTDQILSFLSQDVNTGHSYPRFSEYAYTDISTAFFEKARERLQKQAKHLNFKKLDMESDPIGQGFEAETYDVIIASNVLHVSSDLHQALKNIRKLLKPGGKLVLCEVVRESMRDSFVFGLLPGWWTRPNEQHLEQGPLLTEAQWAEMLPQCGFTGLDLSLRDHEDDAYHRMSVIVATASDEPHPNALSSPAPCYILRDEQSACQTVVAAGLREVLLDSFPTVEIIRSTLDDFEHSHLDLAGSTAISLLELEASKLSKVNNVQFEGLKRIALKPKQLLWVSNGGGLTSNNPYGEIVVGLGRAICSERGDQGFKVLNSDDAKDTARIVDVISRLVSRMATSTNAWDDSEFAIKNGIVHVPRITANPHLNTAMAAKTKRPDLANYTVGQPNKPHFTVTIGTPGLLDSIFYKENMDATRPLAPGEVEIESKTSSLNFKDLMHTLGQIPGQAIGFDGAGVVSRTGPGSEFSVGDRVMWCSSGGGGFGTFVRCSELQAIKIPDDMSFQVAASIPVVYHTVIYAFMHMTRLRKGGYPACPGAGCW</sequence>
<reference evidence="11" key="1">
    <citation type="journal article" date="2020" name="Stud. Mycol.">
        <title>101 Dothideomycetes genomes: a test case for predicting lifestyles and emergence of pathogens.</title>
        <authorList>
            <person name="Haridas S."/>
            <person name="Albert R."/>
            <person name="Binder M."/>
            <person name="Bloem J."/>
            <person name="Labutti K."/>
            <person name="Salamov A."/>
            <person name="Andreopoulos B."/>
            <person name="Baker S."/>
            <person name="Barry K."/>
            <person name="Bills G."/>
            <person name="Bluhm B."/>
            <person name="Cannon C."/>
            <person name="Castanera R."/>
            <person name="Culley D."/>
            <person name="Daum C."/>
            <person name="Ezra D."/>
            <person name="Gonzalez J."/>
            <person name="Henrissat B."/>
            <person name="Kuo A."/>
            <person name="Liang C."/>
            <person name="Lipzen A."/>
            <person name="Lutzoni F."/>
            <person name="Magnuson J."/>
            <person name="Mondo S."/>
            <person name="Nolan M."/>
            <person name="Ohm R."/>
            <person name="Pangilinan J."/>
            <person name="Park H.-J."/>
            <person name="Ramirez L."/>
            <person name="Alfaro M."/>
            <person name="Sun H."/>
            <person name="Tritt A."/>
            <person name="Yoshinaga Y."/>
            <person name="Zwiers L.-H."/>
            <person name="Turgeon B."/>
            <person name="Goodwin S."/>
            <person name="Spatafora J."/>
            <person name="Crous P."/>
            <person name="Grigoriev I."/>
        </authorList>
    </citation>
    <scope>NUCLEOTIDE SEQUENCE</scope>
    <source>
        <strain evidence="11">CBS 675.92</strain>
    </source>
</reference>
<feature type="compositionally biased region" description="Polar residues" evidence="8">
    <location>
        <begin position="370"/>
        <end position="384"/>
    </location>
</feature>
<evidence type="ECO:0000256" key="8">
    <source>
        <dbReference type="SAM" id="MobiDB-lite"/>
    </source>
</evidence>
<name>A0A6A5THR4_9PLEO</name>
<dbReference type="Pfam" id="PF21089">
    <property type="entry name" value="PKS_DH_N"/>
    <property type="match status" value="1"/>
</dbReference>
<keyword evidence="2" id="KW-0597">Phosphoprotein</keyword>
<dbReference type="OrthoDB" id="329835at2759"/>
<dbReference type="InterPro" id="IPR020841">
    <property type="entry name" value="PKS_Beta-ketoAc_synthase_dom"/>
</dbReference>
<feature type="active site" description="Proton donor; for dehydratase activity" evidence="7">
    <location>
        <position position="1065"/>
    </location>
</feature>
<evidence type="ECO:0000313" key="12">
    <source>
        <dbReference type="Proteomes" id="UP000800035"/>
    </source>
</evidence>
<keyword evidence="3" id="KW-0808">Transferase</keyword>
<dbReference type="SMART" id="SM00825">
    <property type="entry name" value="PKS_KS"/>
    <property type="match status" value="1"/>
</dbReference>
<keyword evidence="5" id="KW-0511">Multifunctional enzyme</keyword>
<evidence type="ECO:0000313" key="11">
    <source>
        <dbReference type="EMBL" id="KAF1952403.1"/>
    </source>
</evidence>
<dbReference type="InterPro" id="IPR018201">
    <property type="entry name" value="Ketoacyl_synth_AS"/>
</dbReference>
<dbReference type="GO" id="GO:0004315">
    <property type="term" value="F:3-oxoacyl-[acyl-carrier-protein] synthase activity"/>
    <property type="evidence" value="ECO:0007669"/>
    <property type="project" value="InterPro"/>
</dbReference>
<dbReference type="Pfam" id="PF08240">
    <property type="entry name" value="ADH_N"/>
    <property type="match status" value="1"/>
</dbReference>
<dbReference type="SMART" id="SM00829">
    <property type="entry name" value="PKS_ER"/>
    <property type="match status" value="1"/>
</dbReference>
<dbReference type="Pfam" id="PF00698">
    <property type="entry name" value="Acyl_transf_1"/>
    <property type="match status" value="1"/>
</dbReference>
<dbReference type="Proteomes" id="UP000800035">
    <property type="component" value="Unassembled WGS sequence"/>
</dbReference>
<dbReference type="SUPFAM" id="SSF55048">
    <property type="entry name" value="Probable ACP-binding domain of malonyl-CoA ACP transacylase"/>
    <property type="match status" value="1"/>
</dbReference>
<dbReference type="GO" id="GO:0016491">
    <property type="term" value="F:oxidoreductase activity"/>
    <property type="evidence" value="ECO:0007669"/>
    <property type="project" value="UniProtKB-KW"/>
</dbReference>
<keyword evidence="12" id="KW-1185">Reference proteome</keyword>
<dbReference type="InterPro" id="IPR049900">
    <property type="entry name" value="PKS_mFAS_DH"/>
</dbReference>
<dbReference type="Pfam" id="PF00109">
    <property type="entry name" value="ketoacyl-synt"/>
    <property type="match status" value="1"/>
</dbReference>
<dbReference type="GO" id="GO:0006633">
    <property type="term" value="P:fatty acid biosynthetic process"/>
    <property type="evidence" value="ECO:0007669"/>
    <property type="project" value="InterPro"/>
</dbReference>
<organism evidence="11 12">
    <name type="scientific">Byssothecium circinans</name>
    <dbReference type="NCBI Taxonomy" id="147558"/>
    <lineage>
        <taxon>Eukaryota</taxon>
        <taxon>Fungi</taxon>
        <taxon>Dikarya</taxon>
        <taxon>Ascomycota</taxon>
        <taxon>Pezizomycotina</taxon>
        <taxon>Dothideomycetes</taxon>
        <taxon>Pleosporomycetidae</taxon>
        <taxon>Pleosporales</taxon>
        <taxon>Massarineae</taxon>
        <taxon>Massarinaceae</taxon>
        <taxon>Byssothecium</taxon>
    </lineage>
</organism>
<dbReference type="EMBL" id="ML977011">
    <property type="protein sequence ID" value="KAF1952403.1"/>
    <property type="molecule type" value="Genomic_DNA"/>
</dbReference>
<keyword evidence="6" id="KW-0012">Acyltransferase</keyword>
<dbReference type="SMART" id="SM00827">
    <property type="entry name" value="PKS_AT"/>
    <property type="match status" value="1"/>
</dbReference>
<dbReference type="Gene3D" id="3.40.50.150">
    <property type="entry name" value="Vaccinia Virus protein VP39"/>
    <property type="match status" value="1"/>
</dbReference>
<feature type="compositionally biased region" description="Polar residues" evidence="8">
    <location>
        <begin position="392"/>
        <end position="419"/>
    </location>
</feature>
<keyword evidence="4" id="KW-0560">Oxidoreductase</keyword>
<evidence type="ECO:0000256" key="4">
    <source>
        <dbReference type="ARBA" id="ARBA00023002"/>
    </source>
</evidence>
<dbReference type="InterPro" id="IPR049552">
    <property type="entry name" value="PKS_DH_N"/>
</dbReference>
<dbReference type="InterPro" id="IPR029063">
    <property type="entry name" value="SAM-dependent_MTases_sf"/>
</dbReference>
<dbReference type="Pfam" id="PF23114">
    <property type="entry name" value="NAD-bd_HRPKS_sdrA"/>
    <property type="match status" value="1"/>
</dbReference>
<dbReference type="Pfam" id="PF14765">
    <property type="entry name" value="PS-DH"/>
    <property type="match status" value="1"/>
</dbReference>
<dbReference type="PROSITE" id="PS52004">
    <property type="entry name" value="KS3_2"/>
    <property type="match status" value="1"/>
</dbReference>
<feature type="active site" description="Proton acceptor; for dehydratase activity" evidence="7">
    <location>
        <position position="868"/>
    </location>
</feature>
<proteinExistence type="predicted"/>
<dbReference type="CDD" id="cd00833">
    <property type="entry name" value="PKS"/>
    <property type="match status" value="1"/>
</dbReference>
<dbReference type="SUPFAM" id="SSF53901">
    <property type="entry name" value="Thiolase-like"/>
    <property type="match status" value="2"/>
</dbReference>
<evidence type="ECO:0000259" key="10">
    <source>
        <dbReference type="PROSITE" id="PS52019"/>
    </source>
</evidence>
<dbReference type="Gene3D" id="3.40.47.10">
    <property type="match status" value="1"/>
</dbReference>
<dbReference type="PROSITE" id="PS52019">
    <property type="entry name" value="PKS_MFAS_DH"/>
    <property type="match status" value="1"/>
</dbReference>
<dbReference type="InterPro" id="IPR011032">
    <property type="entry name" value="GroES-like_sf"/>
</dbReference>
<dbReference type="PANTHER" id="PTHR43775">
    <property type="entry name" value="FATTY ACID SYNTHASE"/>
    <property type="match status" value="1"/>
</dbReference>
<dbReference type="InterPro" id="IPR049551">
    <property type="entry name" value="PKS_DH_C"/>
</dbReference>
<dbReference type="Pfam" id="PF08242">
    <property type="entry name" value="Methyltransf_12"/>
    <property type="match status" value="1"/>
</dbReference>
<dbReference type="Pfam" id="PF02801">
    <property type="entry name" value="Ketoacyl-synt_C"/>
    <property type="match status" value="1"/>
</dbReference>
<dbReference type="InterPro" id="IPR020843">
    <property type="entry name" value="ER"/>
</dbReference>
<evidence type="ECO:0000256" key="1">
    <source>
        <dbReference type="ARBA" id="ARBA00022450"/>
    </source>
</evidence>
<dbReference type="InterPro" id="IPR013154">
    <property type="entry name" value="ADH-like_N"/>
</dbReference>
<evidence type="ECO:0000256" key="7">
    <source>
        <dbReference type="PROSITE-ProRule" id="PRU01363"/>
    </source>
</evidence>
<dbReference type="SUPFAM" id="SSF53335">
    <property type="entry name" value="S-adenosyl-L-methionine-dependent methyltransferases"/>
    <property type="match status" value="1"/>
</dbReference>
<dbReference type="InterPro" id="IPR020807">
    <property type="entry name" value="PKS_DH"/>
</dbReference>
<feature type="region of interest" description="C-terminal hotdog fold" evidence="7">
    <location>
        <begin position="999"/>
        <end position="1155"/>
    </location>
</feature>
<dbReference type="InterPro" id="IPR014031">
    <property type="entry name" value="Ketoacyl_synth_C"/>
</dbReference>
<dbReference type="PROSITE" id="PS00606">
    <property type="entry name" value="KS3_1"/>
    <property type="match status" value="1"/>
</dbReference>
<dbReference type="SMART" id="SM00826">
    <property type="entry name" value="PKS_DH"/>
    <property type="match status" value="1"/>
</dbReference>
<evidence type="ECO:0000256" key="3">
    <source>
        <dbReference type="ARBA" id="ARBA00022679"/>
    </source>
</evidence>
<evidence type="ECO:0008006" key="13">
    <source>
        <dbReference type="Google" id="ProtNLM"/>
    </source>
</evidence>
<dbReference type="InterPro" id="IPR014043">
    <property type="entry name" value="Acyl_transferase_dom"/>
</dbReference>
<dbReference type="SUPFAM" id="SSF50129">
    <property type="entry name" value="GroES-like"/>
    <property type="match status" value="1"/>
</dbReference>
<feature type="region of interest" description="N-terminal hotdog fold" evidence="7">
    <location>
        <begin position="836"/>
        <end position="971"/>
    </location>
</feature>
<keyword evidence="1" id="KW-0596">Phosphopantetheine</keyword>
<dbReference type="CDD" id="cd02440">
    <property type="entry name" value="AdoMet_MTases"/>
    <property type="match status" value="1"/>
</dbReference>
<feature type="region of interest" description="Disordered" evidence="8">
    <location>
        <begin position="363"/>
        <end position="419"/>
    </location>
</feature>
<dbReference type="Gene3D" id="3.40.366.10">
    <property type="entry name" value="Malonyl-Coenzyme A Acyl Carrier Protein, domain 2"/>
    <property type="match status" value="1"/>
</dbReference>
<evidence type="ECO:0000256" key="6">
    <source>
        <dbReference type="ARBA" id="ARBA00023315"/>
    </source>
</evidence>
<accession>A0A6A5THR4</accession>
<evidence type="ECO:0000256" key="2">
    <source>
        <dbReference type="ARBA" id="ARBA00022553"/>
    </source>
</evidence>
<dbReference type="InterPro" id="IPR016035">
    <property type="entry name" value="Acyl_Trfase/lysoPLipase"/>
</dbReference>
<dbReference type="PANTHER" id="PTHR43775:SF29">
    <property type="entry name" value="ASPERFURANONE POLYKETIDE SYNTHASE AFOG-RELATED"/>
    <property type="match status" value="1"/>
</dbReference>
<dbReference type="SUPFAM" id="SSF52151">
    <property type="entry name" value="FabD/lysophospholipase-like"/>
    <property type="match status" value="1"/>
</dbReference>
<dbReference type="GO" id="GO:0004312">
    <property type="term" value="F:fatty acid synthase activity"/>
    <property type="evidence" value="ECO:0007669"/>
    <property type="project" value="TreeGrafter"/>
</dbReference>
<dbReference type="GO" id="GO:0044550">
    <property type="term" value="P:secondary metabolite biosynthetic process"/>
    <property type="evidence" value="ECO:0007669"/>
    <property type="project" value="UniProtKB-ARBA"/>
</dbReference>
<evidence type="ECO:0000259" key="9">
    <source>
        <dbReference type="PROSITE" id="PS52004"/>
    </source>
</evidence>